<evidence type="ECO:0000313" key="2">
    <source>
        <dbReference type="EMBL" id="OEU09213.1"/>
    </source>
</evidence>
<keyword evidence="3" id="KW-1185">Reference proteome</keyword>
<feature type="region of interest" description="Disordered" evidence="1">
    <location>
        <begin position="1"/>
        <end position="20"/>
    </location>
</feature>
<dbReference type="OrthoDB" id="10596266at2759"/>
<feature type="compositionally biased region" description="Low complexity" evidence="1">
    <location>
        <begin position="104"/>
        <end position="120"/>
    </location>
</feature>
<sequence length="1045" mass="120164">MTSLLYSTTRRPSTLTSSLMSPLSSFFSTSISTNKHREGHNNKRNTRPKKALLPSSSSSSFSRRRRPVSSSESPRKQQRNVNNIVKWDDEHNQRSRNKNRSAPYNNRSSTKSSSSSSSYYTNNDTNFQLKRFREKEKEFCHILHKYHNCWYPTTTKSVNNNNNKNNNDNNTAKKVLSTFQHPDLASPWTTWDTVMESEELFRNVCTSNHELFVACASLLTEQSENNLNYNHNQYDNYNNNNNNDNYLRESRAYLIDTTATTITAGSVVDDDNDSSNSKEKVYWNNNNDSNPNIRLRSDCEELLRTILPFWETIRRERSILVDRCRPKSPSSSNSSMNTHIIENNNKEEDSMDTKNDWMGWLRTVVTGNESLSSSSLSSSSTSVVVGSGGGGVDSHGNINNNNNNSNNIITSGDIVTAHLDSEYAPNQFHYTKLVGRLYFHYLPLELFHKRFRPPYNNTQILQQRAEQIQYVVDQSSYNNDVSTESNIDNNINSNNNNIVLTDKIIRLLVRSYRDMSTLEAAQQAERVYNRHPHHQKGLLWYVLMCYLKTITQYTAHDMPGENYRDRKLRYYKDAAIAAERICKLFFSKHLMSKHWKDSRGELYNCSIVAFEALARLPDRHHLRGYYERVHSLGIVKFGPKAWEALISTHKVDGPDRFDLSQALHAKDHKVLNFLIQIYSNDGEYLDRALRLLDVSFDVYSTHDLQESLEQSTFQKLIKRLRNKSRKRINNMKNNKEKDAVKLGGKTSRCSYDSNSNKNISELETAFRLLDKMVLHEKWFPDLETFNYLFPMAIYGDNPGPDAESIRAKLEACRFLASMSSSSIPNTAGVDSVTFSSNTVPDLCSPIRASNRTLNAWLQTVDNNEGVVPPREPNPAERAWEIIRALRVGSSPLFLPIEKGISRSLYDPDHIPDEILYALALKVCSRVNNSSKPLDVALDIFDVVQKEGILLEGSICLNLIRVISNSTNLIRRVEYTKIVYLAIMEENPNFDDTKPELAQQLKKQFSYFRTRHPELYELHLAELKFESTYPQDATTTESVYDNTMMI</sequence>
<dbReference type="PANTHER" id="PTHR16148:SF14">
    <property type="entry name" value="MYND-TYPE DOMAIN-CONTAINING PROTEIN"/>
    <property type="match status" value="1"/>
</dbReference>
<accession>A0A1E7EUI6</accession>
<dbReference type="InParanoid" id="A0A1E7EUI6"/>
<proteinExistence type="predicted"/>
<dbReference type="AlphaFoldDB" id="A0A1E7EUI6"/>
<gene>
    <name evidence="2" type="ORF">FRACYDRAFT_248547</name>
</gene>
<evidence type="ECO:0000313" key="3">
    <source>
        <dbReference type="Proteomes" id="UP000095751"/>
    </source>
</evidence>
<dbReference type="EMBL" id="KV784376">
    <property type="protein sequence ID" value="OEU09213.1"/>
    <property type="molecule type" value="Genomic_DNA"/>
</dbReference>
<protein>
    <submittedName>
        <fullName evidence="2">Uncharacterized protein</fullName>
    </submittedName>
</protein>
<reference evidence="2 3" key="1">
    <citation type="submission" date="2016-09" db="EMBL/GenBank/DDBJ databases">
        <title>Extensive genetic diversity and differential bi-allelic expression allows diatom success in the polar Southern Ocean.</title>
        <authorList>
            <consortium name="DOE Joint Genome Institute"/>
            <person name="Mock T."/>
            <person name="Otillar R.P."/>
            <person name="Strauss J."/>
            <person name="Dupont C."/>
            <person name="Frickenhaus S."/>
            <person name="Maumus F."/>
            <person name="Mcmullan M."/>
            <person name="Sanges R."/>
            <person name="Schmutz J."/>
            <person name="Toseland A."/>
            <person name="Valas R."/>
            <person name="Veluchamy A."/>
            <person name="Ward B.J."/>
            <person name="Allen A."/>
            <person name="Barry K."/>
            <person name="Falciatore A."/>
            <person name="Ferrante M."/>
            <person name="Fortunato A.E."/>
            <person name="Gloeckner G."/>
            <person name="Gruber A."/>
            <person name="Hipkin R."/>
            <person name="Janech M."/>
            <person name="Kroth P."/>
            <person name="Leese F."/>
            <person name="Lindquist E."/>
            <person name="Lyon B.R."/>
            <person name="Martin J."/>
            <person name="Mayer C."/>
            <person name="Parker M."/>
            <person name="Quesneville H."/>
            <person name="Raymond J."/>
            <person name="Uhlig C."/>
            <person name="Valentin K.U."/>
            <person name="Worden A.Z."/>
            <person name="Armbrust E.V."/>
            <person name="Bowler C."/>
            <person name="Green B."/>
            <person name="Moulton V."/>
            <person name="Van Oosterhout C."/>
            <person name="Grigoriev I."/>
        </authorList>
    </citation>
    <scope>NUCLEOTIDE SEQUENCE [LARGE SCALE GENOMIC DNA]</scope>
    <source>
        <strain evidence="2 3">CCMP1102</strain>
    </source>
</reference>
<name>A0A1E7EUI6_9STRA</name>
<evidence type="ECO:0000256" key="1">
    <source>
        <dbReference type="SAM" id="MobiDB-lite"/>
    </source>
</evidence>
<dbReference type="KEGG" id="fcy:FRACYDRAFT_248547"/>
<organism evidence="2 3">
    <name type="scientific">Fragilariopsis cylindrus CCMP1102</name>
    <dbReference type="NCBI Taxonomy" id="635003"/>
    <lineage>
        <taxon>Eukaryota</taxon>
        <taxon>Sar</taxon>
        <taxon>Stramenopiles</taxon>
        <taxon>Ochrophyta</taxon>
        <taxon>Bacillariophyta</taxon>
        <taxon>Bacillariophyceae</taxon>
        <taxon>Bacillariophycidae</taxon>
        <taxon>Bacillariales</taxon>
        <taxon>Bacillariaceae</taxon>
        <taxon>Fragilariopsis</taxon>
    </lineage>
</organism>
<dbReference type="PANTHER" id="PTHR16148">
    <property type="entry name" value="NF-KAPPA-B-REPRESSING FACTOR-RELATED"/>
    <property type="match status" value="1"/>
</dbReference>
<dbReference type="Proteomes" id="UP000095751">
    <property type="component" value="Unassembled WGS sequence"/>
</dbReference>
<feature type="region of interest" description="Disordered" evidence="1">
    <location>
        <begin position="31"/>
        <end position="120"/>
    </location>
</feature>